<comment type="similarity">
    <text evidence="3">Belongs to the COX16 family.</text>
</comment>
<keyword evidence="7" id="KW-0999">Mitochondrion inner membrane</keyword>
<evidence type="ECO:0000256" key="8">
    <source>
        <dbReference type="ARBA" id="ARBA00022989"/>
    </source>
</evidence>
<evidence type="ECO:0000256" key="11">
    <source>
        <dbReference type="SAM" id="MobiDB-lite"/>
    </source>
</evidence>
<comment type="subcellular location">
    <subcellularLocation>
        <location evidence="2">Mitochondrion inner membrane</location>
        <topology evidence="2">Single-pass membrane protein</topology>
    </subcellularLocation>
</comment>
<keyword evidence="6 12" id="KW-0812">Transmembrane</keyword>
<evidence type="ECO:0000256" key="3">
    <source>
        <dbReference type="ARBA" id="ARBA00008370"/>
    </source>
</evidence>
<dbReference type="EMBL" id="JAAAIP010000323">
    <property type="protein sequence ID" value="KAG0319468.1"/>
    <property type="molecule type" value="Genomic_DNA"/>
</dbReference>
<comment type="function">
    <text evidence="1">Required for the assembly of the mitochondrial respiratory chain complex IV (CIV), also known as cytochrome c oxidase. May participate in merging the COX1 and COX2 assembly lines.</text>
</comment>
<evidence type="ECO:0000256" key="9">
    <source>
        <dbReference type="ARBA" id="ARBA00023128"/>
    </source>
</evidence>
<keyword evidence="8 12" id="KW-1133">Transmembrane helix</keyword>
<dbReference type="AlphaFoldDB" id="A0A9P6USY9"/>
<evidence type="ECO:0000313" key="14">
    <source>
        <dbReference type="Proteomes" id="UP000738325"/>
    </source>
</evidence>
<proteinExistence type="inferred from homology"/>
<reference evidence="13" key="1">
    <citation type="journal article" date="2020" name="Fungal Divers.">
        <title>Resolving the Mortierellaceae phylogeny through synthesis of multi-gene phylogenetics and phylogenomics.</title>
        <authorList>
            <person name="Vandepol N."/>
            <person name="Liber J."/>
            <person name="Desiro A."/>
            <person name="Na H."/>
            <person name="Kennedy M."/>
            <person name="Barry K."/>
            <person name="Grigoriev I.V."/>
            <person name="Miller A.N."/>
            <person name="O'Donnell K."/>
            <person name="Stajich J.E."/>
            <person name="Bonito G."/>
        </authorList>
    </citation>
    <scope>NUCLEOTIDE SEQUENCE</scope>
    <source>
        <strain evidence="13">REB-010B</strain>
    </source>
</reference>
<feature type="region of interest" description="Disordered" evidence="11">
    <location>
        <begin position="95"/>
        <end position="143"/>
    </location>
</feature>
<feature type="compositionally biased region" description="Low complexity" evidence="11">
    <location>
        <begin position="109"/>
        <end position="143"/>
    </location>
</feature>
<keyword evidence="14" id="KW-1185">Reference proteome</keyword>
<dbReference type="PANTHER" id="PTHR17130:SF14">
    <property type="entry name" value="CYTOCHROME C OXIDASE ASSEMBLY PROTEIN COX16 HOMOLOG, MITOCHONDRIAL"/>
    <property type="match status" value="1"/>
</dbReference>
<dbReference type="PANTHER" id="PTHR17130">
    <property type="entry name" value="MITOCHONDRIAL OUTER MEMBRANE PROTEIN 25"/>
    <property type="match status" value="1"/>
</dbReference>
<dbReference type="InterPro" id="IPR020164">
    <property type="entry name" value="Cyt_c_Oxase_assmbl_COX16"/>
</dbReference>
<gene>
    <name evidence="13" type="primary">COX16</name>
    <name evidence="13" type="ORF">BGZ99_005108</name>
</gene>
<evidence type="ECO:0000256" key="5">
    <source>
        <dbReference type="ARBA" id="ARBA00019222"/>
    </source>
</evidence>
<evidence type="ECO:0000256" key="6">
    <source>
        <dbReference type="ARBA" id="ARBA00022692"/>
    </source>
</evidence>
<evidence type="ECO:0000256" key="7">
    <source>
        <dbReference type="ARBA" id="ARBA00022792"/>
    </source>
</evidence>
<accession>A0A9P6USY9</accession>
<feature type="transmembrane region" description="Helical" evidence="12">
    <location>
        <begin position="26"/>
        <end position="44"/>
    </location>
</feature>
<keyword evidence="9" id="KW-0496">Mitochondrion</keyword>
<dbReference type="OrthoDB" id="5516033at2759"/>
<dbReference type="Pfam" id="PF14138">
    <property type="entry name" value="COX16"/>
    <property type="match status" value="1"/>
</dbReference>
<evidence type="ECO:0000313" key="13">
    <source>
        <dbReference type="EMBL" id="KAG0319468.1"/>
    </source>
</evidence>
<organism evidence="13 14">
    <name type="scientific">Dissophora globulifera</name>
    <dbReference type="NCBI Taxonomy" id="979702"/>
    <lineage>
        <taxon>Eukaryota</taxon>
        <taxon>Fungi</taxon>
        <taxon>Fungi incertae sedis</taxon>
        <taxon>Mucoromycota</taxon>
        <taxon>Mortierellomycotina</taxon>
        <taxon>Mortierellomycetes</taxon>
        <taxon>Mortierellales</taxon>
        <taxon>Mortierellaceae</taxon>
        <taxon>Dissophora</taxon>
    </lineage>
</organism>
<comment type="caution">
    <text evidence="13">The sequence shown here is derived from an EMBL/GenBank/DDBJ whole genome shotgun (WGS) entry which is preliminary data.</text>
</comment>
<protein>
    <recommendedName>
        <fullName evidence="4">Cytochrome c oxidase assembly protein COX16, mitochondrial</fullName>
    </recommendedName>
    <alternativeName>
        <fullName evidence="5">Cytochrome c oxidase assembly protein cox16, mitochondrial</fullName>
    </alternativeName>
</protein>
<evidence type="ECO:0000256" key="1">
    <source>
        <dbReference type="ARBA" id="ARBA00002490"/>
    </source>
</evidence>
<evidence type="ECO:0000256" key="2">
    <source>
        <dbReference type="ARBA" id="ARBA00004434"/>
    </source>
</evidence>
<evidence type="ECO:0000256" key="10">
    <source>
        <dbReference type="ARBA" id="ARBA00023136"/>
    </source>
</evidence>
<dbReference type="Proteomes" id="UP000738325">
    <property type="component" value="Unassembled WGS sequence"/>
</dbReference>
<keyword evidence="10 12" id="KW-0472">Membrane</keyword>
<dbReference type="GO" id="GO:0005743">
    <property type="term" value="C:mitochondrial inner membrane"/>
    <property type="evidence" value="ECO:0007669"/>
    <property type="project" value="UniProtKB-SubCell"/>
</dbReference>
<sequence length="143" mass="15612">MVFTNKSYGVATSSDKFGKAIKKRPVLYFGLPFVLTVVAGSFLLSELTATKYNVQDSRTKSMSKEEGLKLSKSRRKLDLQEEYWRLQSQDIDDDWEIKRVGAEPSPGVTTSPTTAEESSHTSHSPATGTPSASSASSTTGKRS</sequence>
<name>A0A9P6USY9_9FUNG</name>
<evidence type="ECO:0000256" key="12">
    <source>
        <dbReference type="SAM" id="Phobius"/>
    </source>
</evidence>
<dbReference type="GO" id="GO:0033617">
    <property type="term" value="P:mitochondrial respiratory chain complex IV assembly"/>
    <property type="evidence" value="ECO:0007669"/>
    <property type="project" value="TreeGrafter"/>
</dbReference>
<evidence type="ECO:0000256" key="4">
    <source>
        <dbReference type="ARBA" id="ARBA00015368"/>
    </source>
</evidence>